<dbReference type="PANTHER" id="PTHR46577:SF1">
    <property type="entry name" value="HTH-TYPE TRANSCRIPTIONAL REGULATORY PROTEIN GABR"/>
    <property type="match status" value="1"/>
</dbReference>
<dbReference type="InterPro" id="IPR015422">
    <property type="entry name" value="PyrdxlP-dep_Trfase_small"/>
</dbReference>
<sequence length="462" mass="49418">MEVGTLVREIEERTPQGIAAAVSMLIRTGELPPGARLPTVRTLATALSVSPATISNAWHGLITAGLIAPRGRAGTFVREQPTPWLTPRSHRLAAREPSPEGTAQRLDLATGMPDPALLPDIKASLERALPRHASVSTYLQPPLIPELEAPLRGMWPYSPQALTVVDGAMDGMERALRAVARFGDRVVVETPTFPVLLDLLEHLHLMAVPVVMDRHGMRPESLEAALDSRPAAVVLQPRAHNPTGASLHAGRAAELAALLERHRYGRDAVVIEDDHSGLITAAPKVSLGQHLPQRTLHIVGFSKSHGPDLRIAALGGPQGAIDRIVGHRVLGPGWTSRMTQAMLHHLIEDRTAVATVRRARYAYFTRQRELTAGLRAHGIAVEPADGLNVWVPVADERAAQITLAAHGIRVSLGSAFQVGQPDGPLASVPGPHRGDHIRVSVGLLPDGFPGLAVAIAQAAQER</sequence>
<dbReference type="Gene3D" id="3.90.1150.10">
    <property type="entry name" value="Aspartate Aminotransferase, domain 1"/>
    <property type="match status" value="1"/>
</dbReference>
<evidence type="ECO:0000313" key="7">
    <source>
        <dbReference type="EMBL" id="WNM24232.1"/>
    </source>
</evidence>
<dbReference type="AlphaFoldDB" id="A0AA96F5T3"/>
<protein>
    <submittedName>
        <fullName evidence="7">Aminotransferase class I/II-fold pyridoxal phosphate-dependent enzyme</fullName>
    </submittedName>
</protein>
<dbReference type="InterPro" id="IPR015421">
    <property type="entry name" value="PyrdxlP-dep_Trfase_major"/>
</dbReference>
<evidence type="ECO:0000256" key="4">
    <source>
        <dbReference type="ARBA" id="ARBA00023125"/>
    </source>
</evidence>
<reference evidence="7 8" key="1">
    <citation type="submission" date="2023-09" db="EMBL/GenBank/DDBJ databases">
        <title>Demequina sp. a novel bacteria isolated from Capsicum annuum.</title>
        <authorList>
            <person name="Humaira Z."/>
            <person name="Lee J."/>
            <person name="Cho D."/>
        </authorList>
    </citation>
    <scope>NUCLEOTIDE SEQUENCE [LARGE SCALE GENOMIC DNA]</scope>
    <source>
        <strain evidence="7 8">OYTSA14</strain>
    </source>
</reference>
<name>A0AA96F5T3_9MICO</name>
<dbReference type="InterPro" id="IPR004839">
    <property type="entry name" value="Aminotransferase_I/II_large"/>
</dbReference>
<dbReference type="Pfam" id="PF00155">
    <property type="entry name" value="Aminotran_1_2"/>
    <property type="match status" value="1"/>
</dbReference>
<accession>A0AA96F5T3</accession>
<evidence type="ECO:0000313" key="8">
    <source>
        <dbReference type="Proteomes" id="UP001304125"/>
    </source>
</evidence>
<comment type="similarity">
    <text evidence="1">In the C-terminal section; belongs to the class-I pyridoxal-phosphate-dependent aminotransferase family.</text>
</comment>
<keyword evidence="7" id="KW-0808">Transferase</keyword>
<keyword evidence="5" id="KW-0804">Transcription</keyword>
<keyword evidence="7" id="KW-0032">Aminotransferase</keyword>
<evidence type="ECO:0000256" key="2">
    <source>
        <dbReference type="ARBA" id="ARBA00022898"/>
    </source>
</evidence>
<dbReference type="EMBL" id="CP134879">
    <property type="protein sequence ID" value="WNM24232.1"/>
    <property type="molecule type" value="Genomic_DNA"/>
</dbReference>
<evidence type="ECO:0000256" key="5">
    <source>
        <dbReference type="ARBA" id="ARBA00023163"/>
    </source>
</evidence>
<dbReference type="InterPro" id="IPR036390">
    <property type="entry name" value="WH_DNA-bd_sf"/>
</dbReference>
<keyword evidence="8" id="KW-1185">Reference proteome</keyword>
<evidence type="ECO:0000259" key="6">
    <source>
        <dbReference type="PROSITE" id="PS50949"/>
    </source>
</evidence>
<evidence type="ECO:0000256" key="1">
    <source>
        <dbReference type="ARBA" id="ARBA00005384"/>
    </source>
</evidence>
<dbReference type="Pfam" id="PF00392">
    <property type="entry name" value="GntR"/>
    <property type="match status" value="1"/>
</dbReference>
<dbReference type="SUPFAM" id="SSF46785">
    <property type="entry name" value="Winged helix' DNA-binding domain"/>
    <property type="match status" value="1"/>
</dbReference>
<keyword evidence="2" id="KW-0663">Pyridoxal phosphate</keyword>
<evidence type="ECO:0000256" key="3">
    <source>
        <dbReference type="ARBA" id="ARBA00023015"/>
    </source>
</evidence>
<dbReference type="Proteomes" id="UP001304125">
    <property type="component" value="Chromosome"/>
</dbReference>
<dbReference type="GO" id="GO:0008483">
    <property type="term" value="F:transaminase activity"/>
    <property type="evidence" value="ECO:0007669"/>
    <property type="project" value="UniProtKB-KW"/>
</dbReference>
<dbReference type="PANTHER" id="PTHR46577">
    <property type="entry name" value="HTH-TYPE TRANSCRIPTIONAL REGULATORY PROTEIN GABR"/>
    <property type="match status" value="1"/>
</dbReference>
<dbReference type="GO" id="GO:0030170">
    <property type="term" value="F:pyridoxal phosphate binding"/>
    <property type="evidence" value="ECO:0007669"/>
    <property type="project" value="InterPro"/>
</dbReference>
<dbReference type="RefSeq" id="WP_313497761.1">
    <property type="nucleotide sequence ID" value="NZ_CP134879.1"/>
</dbReference>
<feature type="domain" description="HTH gntR-type" evidence="6">
    <location>
        <begin position="12"/>
        <end position="80"/>
    </location>
</feature>
<proteinExistence type="inferred from homology"/>
<keyword evidence="4" id="KW-0238">DNA-binding</keyword>
<dbReference type="SMART" id="SM00345">
    <property type="entry name" value="HTH_GNTR"/>
    <property type="match status" value="1"/>
</dbReference>
<keyword evidence="3" id="KW-0805">Transcription regulation</keyword>
<dbReference type="SUPFAM" id="SSF53383">
    <property type="entry name" value="PLP-dependent transferases"/>
    <property type="match status" value="1"/>
</dbReference>
<dbReference type="InterPro" id="IPR051446">
    <property type="entry name" value="HTH_trans_reg/aminotransferase"/>
</dbReference>
<dbReference type="InterPro" id="IPR036388">
    <property type="entry name" value="WH-like_DNA-bd_sf"/>
</dbReference>
<dbReference type="CDD" id="cd00609">
    <property type="entry name" value="AAT_like"/>
    <property type="match status" value="1"/>
</dbReference>
<organism evidence="7 8">
    <name type="scientific">Demequina capsici</name>
    <dbReference type="NCBI Taxonomy" id="3075620"/>
    <lineage>
        <taxon>Bacteria</taxon>
        <taxon>Bacillati</taxon>
        <taxon>Actinomycetota</taxon>
        <taxon>Actinomycetes</taxon>
        <taxon>Micrococcales</taxon>
        <taxon>Demequinaceae</taxon>
        <taxon>Demequina</taxon>
    </lineage>
</organism>
<dbReference type="GO" id="GO:0003700">
    <property type="term" value="F:DNA-binding transcription factor activity"/>
    <property type="evidence" value="ECO:0007669"/>
    <property type="project" value="InterPro"/>
</dbReference>
<dbReference type="Gene3D" id="1.10.10.10">
    <property type="entry name" value="Winged helix-like DNA-binding domain superfamily/Winged helix DNA-binding domain"/>
    <property type="match status" value="1"/>
</dbReference>
<dbReference type="InterPro" id="IPR000524">
    <property type="entry name" value="Tscrpt_reg_HTH_GntR"/>
</dbReference>
<dbReference type="GO" id="GO:0003677">
    <property type="term" value="F:DNA binding"/>
    <property type="evidence" value="ECO:0007669"/>
    <property type="project" value="UniProtKB-KW"/>
</dbReference>
<dbReference type="Gene3D" id="3.40.640.10">
    <property type="entry name" value="Type I PLP-dependent aspartate aminotransferase-like (Major domain)"/>
    <property type="match status" value="1"/>
</dbReference>
<dbReference type="InterPro" id="IPR015424">
    <property type="entry name" value="PyrdxlP-dep_Trfase"/>
</dbReference>
<dbReference type="PROSITE" id="PS50949">
    <property type="entry name" value="HTH_GNTR"/>
    <property type="match status" value="1"/>
</dbReference>
<dbReference type="CDD" id="cd07377">
    <property type="entry name" value="WHTH_GntR"/>
    <property type="match status" value="1"/>
</dbReference>
<gene>
    <name evidence="7" type="ORF">RN606_12825</name>
</gene>